<organism evidence="3 4">
    <name type="scientific">Insolitispirillum peregrinum</name>
    <dbReference type="NCBI Taxonomy" id="80876"/>
    <lineage>
        <taxon>Bacteria</taxon>
        <taxon>Pseudomonadati</taxon>
        <taxon>Pseudomonadota</taxon>
        <taxon>Alphaproteobacteria</taxon>
        <taxon>Rhodospirillales</taxon>
        <taxon>Novispirillaceae</taxon>
        <taxon>Insolitispirillum</taxon>
    </lineage>
</organism>
<keyword evidence="2" id="KW-1133">Transmembrane helix</keyword>
<proteinExistence type="predicted"/>
<dbReference type="EMBL" id="FTOA01000001">
    <property type="protein sequence ID" value="SIS37972.1"/>
    <property type="molecule type" value="Genomic_DNA"/>
</dbReference>
<dbReference type="PANTHER" id="PTHR30105:SF2">
    <property type="entry name" value="DIVERGENT POLYSACCHARIDE DEACETYLASE SUPERFAMILY"/>
    <property type="match status" value="1"/>
</dbReference>
<dbReference type="SUPFAM" id="SSF88713">
    <property type="entry name" value="Glycoside hydrolase/deacetylase"/>
    <property type="match status" value="1"/>
</dbReference>
<feature type="compositionally biased region" description="Polar residues" evidence="1">
    <location>
        <begin position="124"/>
        <end position="133"/>
    </location>
</feature>
<evidence type="ECO:0000313" key="4">
    <source>
        <dbReference type="Proteomes" id="UP000185678"/>
    </source>
</evidence>
<reference evidence="3 4" key="1">
    <citation type="submission" date="2017-01" db="EMBL/GenBank/DDBJ databases">
        <authorList>
            <person name="Mah S.A."/>
            <person name="Swanson W.J."/>
            <person name="Moy G.W."/>
            <person name="Vacquier V.D."/>
        </authorList>
    </citation>
    <scope>NUCLEOTIDE SEQUENCE [LARGE SCALE GENOMIC DNA]</scope>
    <source>
        <strain evidence="3 4">DSM 11589</strain>
    </source>
</reference>
<dbReference type="RefSeq" id="WP_139332714.1">
    <property type="nucleotide sequence ID" value="NZ_FTOA01000001.1"/>
</dbReference>
<sequence length="435" mass="45941">MASRKHSRSPDTRATSSRLTAHPLWRRLLQHPATVFVLALCITTSLALGGWALWSSPSPKSAATSLPPPIHLSSALSNDGQRVIGAEGASAAPPPPSVPVTSVPVTEPLAAPAQPLPPAAAPQDDTSTPSSAMGYNGHLYEEPNTPGVRITDTLSIQEPPPPPAAPQAPTPKPAPAAKPATKQAGEQLAGGMPSPAWLKNATPPPATGSKAQIAIVIDDMGVDVKRSARIVALPGPLTTSYLTYGHNLPEQTRHARQQGHELMVHFPMEPQAKNVDPGPDALRVGLDDAEIKRRLDLGLSHFDGYVGINNHMGSKFTENAPGMREVMQALKARGVFWLDSRTSPKSVGEAMAAQAGIPHIGRDVFLDNDESVSSVMTQLAQLEKIAHKQGYAIAIGHPRDQTIAALASWLPSLGQKGLVLVPLSTIVRERNGQVD</sequence>
<evidence type="ECO:0008006" key="5">
    <source>
        <dbReference type="Google" id="ProtNLM"/>
    </source>
</evidence>
<feature type="region of interest" description="Disordered" evidence="1">
    <location>
        <begin position="108"/>
        <end position="208"/>
    </location>
</feature>
<keyword evidence="4" id="KW-1185">Reference proteome</keyword>
<dbReference type="AlphaFoldDB" id="A0A1N7ILP3"/>
<dbReference type="InterPro" id="IPR006837">
    <property type="entry name" value="Divergent_DAC"/>
</dbReference>
<dbReference type="CDD" id="cd10936">
    <property type="entry name" value="CE4_DAC2"/>
    <property type="match status" value="1"/>
</dbReference>
<dbReference type="InterPro" id="IPR011330">
    <property type="entry name" value="Glyco_hydro/deAcase_b/a-brl"/>
</dbReference>
<dbReference type="PANTHER" id="PTHR30105">
    <property type="entry name" value="UNCHARACTERIZED YIBQ-RELATED"/>
    <property type="match status" value="1"/>
</dbReference>
<feature type="transmembrane region" description="Helical" evidence="2">
    <location>
        <begin position="33"/>
        <end position="54"/>
    </location>
</feature>
<dbReference type="Gene3D" id="3.20.20.370">
    <property type="entry name" value="Glycoside hydrolase/deacetylase"/>
    <property type="match status" value="1"/>
</dbReference>
<dbReference type="Pfam" id="PF04748">
    <property type="entry name" value="Polysacc_deac_2"/>
    <property type="match status" value="1"/>
</dbReference>
<dbReference type="GO" id="GO:0005975">
    <property type="term" value="P:carbohydrate metabolic process"/>
    <property type="evidence" value="ECO:0007669"/>
    <property type="project" value="InterPro"/>
</dbReference>
<dbReference type="STRING" id="80876.SAMN05421779_101326"/>
<dbReference type="OrthoDB" id="9784811at2"/>
<evidence type="ECO:0000256" key="2">
    <source>
        <dbReference type="SAM" id="Phobius"/>
    </source>
</evidence>
<keyword evidence="2" id="KW-0472">Membrane</keyword>
<protein>
    <recommendedName>
        <fullName evidence="5">Divergent polysaccharide deacetylase</fullName>
    </recommendedName>
</protein>
<name>A0A1N7ILP3_9PROT</name>
<keyword evidence="2" id="KW-0812">Transmembrane</keyword>
<feature type="compositionally biased region" description="Pro residues" evidence="1">
    <location>
        <begin position="158"/>
        <end position="176"/>
    </location>
</feature>
<evidence type="ECO:0000313" key="3">
    <source>
        <dbReference type="EMBL" id="SIS37972.1"/>
    </source>
</evidence>
<evidence type="ECO:0000256" key="1">
    <source>
        <dbReference type="SAM" id="MobiDB-lite"/>
    </source>
</evidence>
<accession>A0A1N7ILP3</accession>
<gene>
    <name evidence="3" type="ORF">SAMN05421779_101326</name>
</gene>
<dbReference type="Proteomes" id="UP000185678">
    <property type="component" value="Unassembled WGS sequence"/>
</dbReference>